<dbReference type="InterPro" id="IPR046865">
    <property type="entry name" value="FapA_b_solenoid"/>
</dbReference>
<accession>A0A2N8ZJZ6</accession>
<dbReference type="InterPro" id="IPR005646">
    <property type="entry name" value="FapA"/>
</dbReference>
<protein>
    <submittedName>
        <fullName evidence="2">Polymerase</fullName>
    </submittedName>
</protein>
<dbReference type="KEGG" id="vta:B0620"/>
<dbReference type="EMBL" id="LT960612">
    <property type="protein sequence ID" value="SON52231.1"/>
    <property type="molecule type" value="Genomic_DNA"/>
</dbReference>
<sequence>MWKEFIKMSDDDQFVIALMPNNQMVETTFSEVGIERALDDIGASALFVDEKAIQSFVAAAKGSKKEAFQGIKVAYRKNAVVEISLEDNDMLAKMTVHGACGGRGLRGSEIVEALTKGHVKKGINKLALKKVLAMSKRVPANESFVQAVAVGQNPKDGKDAQFIPLVPDVSSRILKPQEVNNITHKVDMRNLGETITVAEHEELMRRVPATKGTAGYTVTGKSIPPKPGTDKLIKEGKGTKISKQDPNLLLASVSGMPIIKDNSVEVDNALCLKKVDVSTGHIKFKGCVVITGDIEPGMKVLATGSIMVGGFIESADVQAHGDITAAKGIIGRPIHEGEEVAT</sequence>
<organism evidence="2 3">
    <name type="scientific">Vibrio tapetis subsp. tapetis</name>
    <dbReference type="NCBI Taxonomy" id="1671868"/>
    <lineage>
        <taxon>Bacteria</taxon>
        <taxon>Pseudomonadati</taxon>
        <taxon>Pseudomonadota</taxon>
        <taxon>Gammaproteobacteria</taxon>
        <taxon>Vibrionales</taxon>
        <taxon>Vibrionaceae</taxon>
        <taxon>Vibrio</taxon>
    </lineage>
</organism>
<dbReference type="GO" id="GO:0000902">
    <property type="term" value="P:cell morphogenesis"/>
    <property type="evidence" value="ECO:0007669"/>
    <property type="project" value="InterPro"/>
</dbReference>
<dbReference type="InterPro" id="IPR036145">
    <property type="entry name" value="MinC_C_sf"/>
</dbReference>
<dbReference type="AlphaFoldDB" id="A0A2N8ZJZ6"/>
<dbReference type="Pfam" id="PF20250">
    <property type="entry name" value="FapA_N"/>
    <property type="match status" value="1"/>
</dbReference>
<name>A0A2N8ZJZ6_9VIBR</name>
<evidence type="ECO:0000259" key="1">
    <source>
        <dbReference type="Pfam" id="PF20250"/>
    </source>
</evidence>
<keyword evidence="3" id="KW-1185">Reference proteome</keyword>
<dbReference type="SUPFAM" id="SSF63848">
    <property type="entry name" value="Cell-division inhibitor MinC, C-terminal domain"/>
    <property type="match status" value="1"/>
</dbReference>
<proteinExistence type="predicted"/>
<dbReference type="InterPro" id="IPR046866">
    <property type="entry name" value="FapA_N"/>
</dbReference>
<gene>
    <name evidence="2" type="ORF">VTAP4600_B0620</name>
</gene>
<reference evidence="2 3" key="1">
    <citation type="submission" date="2017-10" db="EMBL/GenBank/DDBJ databases">
        <authorList>
            <person name="Banno H."/>
            <person name="Chua N.-H."/>
        </authorList>
    </citation>
    <scope>NUCLEOTIDE SEQUENCE [LARGE SCALE GENOMIC DNA]</scope>
    <source>
        <strain evidence="2">Vibrio tapetis CECT4600</strain>
    </source>
</reference>
<dbReference type="PANTHER" id="PTHR38032:SF1">
    <property type="entry name" value="RNA-BINDING PROTEIN KHPB N-TERMINAL DOMAIN-CONTAINING PROTEIN"/>
    <property type="match status" value="1"/>
</dbReference>
<dbReference type="PANTHER" id="PTHR38032">
    <property type="entry name" value="POLYMERASE-RELATED"/>
    <property type="match status" value="1"/>
</dbReference>
<evidence type="ECO:0000313" key="3">
    <source>
        <dbReference type="Proteomes" id="UP000235828"/>
    </source>
</evidence>
<evidence type="ECO:0000313" key="2">
    <source>
        <dbReference type="EMBL" id="SON52231.1"/>
    </source>
</evidence>
<dbReference type="Proteomes" id="UP000235828">
    <property type="component" value="Chromosome B"/>
</dbReference>
<feature type="domain" description="Flagellar Assembly Protein A N-terminal region" evidence="1">
    <location>
        <begin position="81"/>
        <end position="262"/>
    </location>
</feature>
<dbReference type="Pfam" id="PF03961">
    <property type="entry name" value="FapA"/>
    <property type="match status" value="1"/>
</dbReference>